<keyword evidence="5" id="KW-0862">Zinc</keyword>
<dbReference type="PROSITE" id="PS50157">
    <property type="entry name" value="ZINC_FINGER_C2H2_2"/>
    <property type="match status" value="2"/>
</dbReference>
<dbReference type="SUPFAM" id="SSF57667">
    <property type="entry name" value="beta-beta-alpha zinc fingers"/>
    <property type="match status" value="1"/>
</dbReference>
<feature type="compositionally biased region" description="Basic residues" evidence="9">
    <location>
        <begin position="411"/>
        <end position="425"/>
    </location>
</feature>
<dbReference type="GO" id="GO:0000981">
    <property type="term" value="F:DNA-binding transcription factor activity, RNA polymerase II-specific"/>
    <property type="evidence" value="ECO:0007669"/>
    <property type="project" value="InterPro"/>
</dbReference>
<evidence type="ECO:0000256" key="9">
    <source>
        <dbReference type="SAM" id="MobiDB-lite"/>
    </source>
</evidence>
<dbReference type="EMBL" id="KQ965738">
    <property type="protein sequence ID" value="KXS19402.1"/>
    <property type="molecule type" value="Genomic_DNA"/>
</dbReference>
<dbReference type="AlphaFoldDB" id="A0A139ARN5"/>
<evidence type="ECO:0000256" key="1">
    <source>
        <dbReference type="ARBA" id="ARBA00004123"/>
    </source>
</evidence>
<accession>A0A139ARN5</accession>
<dbReference type="Pfam" id="PF00096">
    <property type="entry name" value="zf-C2H2"/>
    <property type="match status" value="2"/>
</dbReference>
<protein>
    <recommendedName>
        <fullName evidence="10">C2H2-type domain-containing protein</fullName>
    </recommendedName>
</protein>
<feature type="compositionally biased region" description="Low complexity" evidence="9">
    <location>
        <begin position="340"/>
        <end position="356"/>
    </location>
</feature>
<keyword evidence="2" id="KW-0479">Metal-binding</keyword>
<feature type="compositionally biased region" description="Acidic residues" evidence="9">
    <location>
        <begin position="145"/>
        <end position="156"/>
    </location>
</feature>
<dbReference type="GO" id="GO:0008270">
    <property type="term" value="F:zinc ion binding"/>
    <property type="evidence" value="ECO:0007669"/>
    <property type="project" value="UniProtKB-KW"/>
</dbReference>
<evidence type="ECO:0000256" key="8">
    <source>
        <dbReference type="PROSITE-ProRule" id="PRU00042"/>
    </source>
</evidence>
<keyword evidence="7" id="KW-0539">Nucleus</keyword>
<keyword evidence="3" id="KW-0677">Repeat</keyword>
<evidence type="ECO:0000313" key="11">
    <source>
        <dbReference type="EMBL" id="KXS19402.1"/>
    </source>
</evidence>
<dbReference type="PANTHER" id="PTHR40626">
    <property type="entry name" value="MIP31509P"/>
    <property type="match status" value="1"/>
</dbReference>
<dbReference type="PANTHER" id="PTHR40626:SF11">
    <property type="entry name" value="ZINC FINGER PROTEIN YPR022C"/>
    <property type="match status" value="1"/>
</dbReference>
<keyword evidence="12" id="KW-1185">Reference proteome</keyword>
<dbReference type="Gene3D" id="3.30.160.60">
    <property type="entry name" value="Classic Zinc Finger"/>
    <property type="match status" value="2"/>
</dbReference>
<dbReference type="Proteomes" id="UP000070544">
    <property type="component" value="Unassembled WGS sequence"/>
</dbReference>
<feature type="region of interest" description="Disordered" evidence="9">
    <location>
        <begin position="402"/>
        <end position="432"/>
    </location>
</feature>
<dbReference type="STRING" id="1344416.A0A139ARN5"/>
<evidence type="ECO:0000313" key="12">
    <source>
        <dbReference type="Proteomes" id="UP000070544"/>
    </source>
</evidence>
<evidence type="ECO:0000256" key="5">
    <source>
        <dbReference type="ARBA" id="ARBA00022833"/>
    </source>
</evidence>
<dbReference type="GO" id="GO:0000978">
    <property type="term" value="F:RNA polymerase II cis-regulatory region sequence-specific DNA binding"/>
    <property type="evidence" value="ECO:0007669"/>
    <property type="project" value="InterPro"/>
</dbReference>
<feature type="domain" description="C2H2-type" evidence="10">
    <location>
        <begin position="49"/>
        <end position="73"/>
    </location>
</feature>
<organism evidence="11 12">
    <name type="scientific">Gonapodya prolifera (strain JEL478)</name>
    <name type="common">Monoblepharis prolifera</name>
    <dbReference type="NCBI Taxonomy" id="1344416"/>
    <lineage>
        <taxon>Eukaryota</taxon>
        <taxon>Fungi</taxon>
        <taxon>Fungi incertae sedis</taxon>
        <taxon>Chytridiomycota</taxon>
        <taxon>Chytridiomycota incertae sedis</taxon>
        <taxon>Monoblepharidomycetes</taxon>
        <taxon>Monoblepharidales</taxon>
        <taxon>Gonapodyaceae</taxon>
        <taxon>Gonapodya</taxon>
    </lineage>
</organism>
<sequence length="493" mass="53785">MLSPQDEAGDKRKAARRGRLYQCPSCSRAFKRYEHLTRHETIHTGERGFTCSYSFCRKTFSRKDGLLRHERSHEKRLRAIELHNGAGAARIPDGKLLQGTVAAGNPGYLNGSYHPSYPPSFHEYPNPLENHVLPWGDGPYGAGVDENDYSDSDSDTASDCSVEGSRKRHGYGHKFRDSGFVDVVALQEGVAAAAGAEVKPSPESRTTTLPHEPYPRSRTHSGDFSRDRSKDGSHESGQPQPHPHPPSKSRRHKYSPAAISSYLAGIERESNAMPQGVRSSWPVVDQSQLTSHGRASWPMQLNVEGGSFPPVRASWPVAPEVRQDNGKPRSAVMDIGFLTGEGNPSEGGESPSSSTTLVDPSSRGPAGSTPVTEQYPPYPTVTGYIHGPNGDYMEVTQSAPRMHSVPSMQPHHPRSHGHHKSHRKSSGTPPRLPWQFVDYVPPPQPQPYSTPATFTGGMTGLPSYASGSPQPYNDYNGSPVYHHSFYGAANLGA</sequence>
<gene>
    <name evidence="11" type="ORF">M427DRAFT_52840</name>
</gene>
<dbReference type="FunFam" id="3.30.160.60:FF:000045">
    <property type="entry name" value="ZFP69 zinc finger protein B"/>
    <property type="match status" value="1"/>
</dbReference>
<dbReference type="InterPro" id="IPR036236">
    <property type="entry name" value="Znf_C2H2_sf"/>
</dbReference>
<keyword evidence="4 8" id="KW-0863">Zinc-finger</keyword>
<evidence type="ECO:0000256" key="2">
    <source>
        <dbReference type="ARBA" id="ARBA00022723"/>
    </source>
</evidence>
<name>A0A139ARN5_GONPJ</name>
<dbReference type="GO" id="GO:0005634">
    <property type="term" value="C:nucleus"/>
    <property type="evidence" value="ECO:0007669"/>
    <property type="project" value="UniProtKB-SubCell"/>
</dbReference>
<evidence type="ECO:0000256" key="3">
    <source>
        <dbReference type="ARBA" id="ARBA00022737"/>
    </source>
</evidence>
<feature type="region of interest" description="Disordered" evidence="9">
    <location>
        <begin position="336"/>
        <end position="379"/>
    </location>
</feature>
<comment type="subcellular location">
    <subcellularLocation>
        <location evidence="1">Nucleus</location>
    </subcellularLocation>
</comment>
<evidence type="ECO:0000256" key="4">
    <source>
        <dbReference type="ARBA" id="ARBA00022771"/>
    </source>
</evidence>
<dbReference type="PROSITE" id="PS00028">
    <property type="entry name" value="ZINC_FINGER_C2H2_1"/>
    <property type="match status" value="2"/>
</dbReference>
<keyword evidence="6" id="KW-0238">DNA-binding</keyword>
<feature type="compositionally biased region" description="Basic and acidic residues" evidence="9">
    <location>
        <begin position="220"/>
        <end position="234"/>
    </location>
</feature>
<dbReference type="GO" id="GO:0000785">
    <property type="term" value="C:chromatin"/>
    <property type="evidence" value="ECO:0007669"/>
    <property type="project" value="TreeGrafter"/>
</dbReference>
<evidence type="ECO:0000256" key="7">
    <source>
        <dbReference type="ARBA" id="ARBA00023242"/>
    </source>
</evidence>
<feature type="domain" description="C2H2-type" evidence="10">
    <location>
        <begin position="21"/>
        <end position="48"/>
    </location>
</feature>
<feature type="compositionally biased region" description="Basic residues" evidence="9">
    <location>
        <begin position="245"/>
        <end position="254"/>
    </location>
</feature>
<feature type="region of interest" description="Disordered" evidence="9">
    <location>
        <begin position="143"/>
        <end position="174"/>
    </location>
</feature>
<dbReference type="SMART" id="SM00355">
    <property type="entry name" value="ZnF_C2H2"/>
    <property type="match status" value="2"/>
</dbReference>
<dbReference type="InterPro" id="IPR013087">
    <property type="entry name" value="Znf_C2H2_type"/>
</dbReference>
<evidence type="ECO:0000259" key="10">
    <source>
        <dbReference type="PROSITE" id="PS50157"/>
    </source>
</evidence>
<dbReference type="OrthoDB" id="2119425at2759"/>
<dbReference type="InterPro" id="IPR051059">
    <property type="entry name" value="VerF-like"/>
</dbReference>
<proteinExistence type="predicted"/>
<feature type="region of interest" description="Disordered" evidence="9">
    <location>
        <begin position="192"/>
        <end position="254"/>
    </location>
</feature>
<reference evidence="11 12" key="1">
    <citation type="journal article" date="2015" name="Genome Biol. Evol.">
        <title>Phylogenomic analyses indicate that early fungi evolved digesting cell walls of algal ancestors of land plants.</title>
        <authorList>
            <person name="Chang Y."/>
            <person name="Wang S."/>
            <person name="Sekimoto S."/>
            <person name="Aerts A.L."/>
            <person name="Choi C."/>
            <person name="Clum A."/>
            <person name="LaButti K.M."/>
            <person name="Lindquist E.A."/>
            <person name="Yee Ngan C."/>
            <person name="Ohm R.A."/>
            <person name="Salamov A.A."/>
            <person name="Grigoriev I.V."/>
            <person name="Spatafora J.W."/>
            <person name="Berbee M.L."/>
        </authorList>
    </citation>
    <scope>NUCLEOTIDE SEQUENCE [LARGE SCALE GENOMIC DNA]</scope>
    <source>
        <strain evidence="11 12">JEL478</strain>
    </source>
</reference>
<evidence type="ECO:0000256" key="6">
    <source>
        <dbReference type="ARBA" id="ARBA00023125"/>
    </source>
</evidence>